<dbReference type="AlphaFoldDB" id="A0A5C6AD23"/>
<dbReference type="NCBIfam" id="TIGR02595">
    <property type="entry name" value="PEP_CTERM"/>
    <property type="match status" value="1"/>
</dbReference>
<keyword evidence="3" id="KW-1185">Reference proteome</keyword>
<dbReference type="RefSeq" id="WP_197526614.1">
    <property type="nucleotide sequence ID" value="NZ_SJPR01000004.1"/>
</dbReference>
<keyword evidence="1" id="KW-0732">Signal</keyword>
<dbReference type="EMBL" id="SJPR01000004">
    <property type="protein sequence ID" value="TWT96143.1"/>
    <property type="molecule type" value="Genomic_DNA"/>
</dbReference>
<evidence type="ECO:0000313" key="2">
    <source>
        <dbReference type="EMBL" id="TWT96143.1"/>
    </source>
</evidence>
<dbReference type="Gene3D" id="2.60.120.260">
    <property type="entry name" value="Galactose-binding domain-like"/>
    <property type="match status" value="1"/>
</dbReference>
<dbReference type="Proteomes" id="UP000317421">
    <property type="component" value="Unassembled WGS sequence"/>
</dbReference>
<gene>
    <name evidence="2" type="ORF">Pla108_32280</name>
</gene>
<protein>
    <recommendedName>
        <fullName evidence="4">PEP-CTERM protein-sorting domain-containing protein</fullName>
    </recommendedName>
</protein>
<feature type="chain" id="PRO_5022810675" description="PEP-CTERM protein-sorting domain-containing protein" evidence="1">
    <location>
        <begin position="30"/>
        <end position="219"/>
    </location>
</feature>
<sequence length="219" mass="22729" precursor="true">MSRHEVSLSLANPFAVAAAILVVATSAQAELITSFNNLDFDAGVANIGGFDNPGADVPGWMDGGPIVDAGVEGPGAWWAPHEDHAAFMSSGDSAYTMSTYTIQTGDVYEIGFYAKHWEWTGTGEWTATLFYDNPANVIGAYTQGGLPDNGSWNQFSDPVGIAATPASVGGTLGILMTSTGTGIAQVDEITVNLVPEPATTGLVSLCGAALLLIRRRAVC</sequence>
<proteinExistence type="predicted"/>
<evidence type="ECO:0000256" key="1">
    <source>
        <dbReference type="SAM" id="SignalP"/>
    </source>
</evidence>
<reference evidence="2 3" key="1">
    <citation type="submission" date="2019-02" db="EMBL/GenBank/DDBJ databases">
        <title>Deep-cultivation of Planctomycetes and their phenomic and genomic characterization uncovers novel biology.</title>
        <authorList>
            <person name="Wiegand S."/>
            <person name="Jogler M."/>
            <person name="Boedeker C."/>
            <person name="Pinto D."/>
            <person name="Vollmers J."/>
            <person name="Rivas-Marin E."/>
            <person name="Kohn T."/>
            <person name="Peeters S.H."/>
            <person name="Heuer A."/>
            <person name="Rast P."/>
            <person name="Oberbeckmann S."/>
            <person name="Bunk B."/>
            <person name="Jeske O."/>
            <person name="Meyerdierks A."/>
            <person name="Storesund J.E."/>
            <person name="Kallscheuer N."/>
            <person name="Luecker S."/>
            <person name="Lage O.M."/>
            <person name="Pohl T."/>
            <person name="Merkel B.J."/>
            <person name="Hornburger P."/>
            <person name="Mueller R.-W."/>
            <person name="Bruemmer F."/>
            <person name="Labrenz M."/>
            <person name="Spormann A.M."/>
            <person name="Op Den Camp H."/>
            <person name="Overmann J."/>
            <person name="Amann R."/>
            <person name="Jetten M.S.M."/>
            <person name="Mascher T."/>
            <person name="Medema M.H."/>
            <person name="Devos D.P."/>
            <person name="Kaster A.-K."/>
            <person name="Ovreas L."/>
            <person name="Rohde M."/>
            <person name="Galperin M.Y."/>
            <person name="Jogler C."/>
        </authorList>
    </citation>
    <scope>NUCLEOTIDE SEQUENCE [LARGE SCALE GENOMIC DNA]</scope>
    <source>
        <strain evidence="2 3">Pla108</strain>
    </source>
</reference>
<evidence type="ECO:0008006" key="4">
    <source>
        <dbReference type="Google" id="ProtNLM"/>
    </source>
</evidence>
<accession>A0A5C6AD23</accession>
<evidence type="ECO:0000313" key="3">
    <source>
        <dbReference type="Proteomes" id="UP000317421"/>
    </source>
</evidence>
<comment type="caution">
    <text evidence="2">The sequence shown here is derived from an EMBL/GenBank/DDBJ whole genome shotgun (WGS) entry which is preliminary data.</text>
</comment>
<dbReference type="InterPro" id="IPR013424">
    <property type="entry name" value="Ice-binding_C"/>
</dbReference>
<organism evidence="2 3">
    <name type="scientific">Botrimarina colliarenosi</name>
    <dbReference type="NCBI Taxonomy" id="2528001"/>
    <lineage>
        <taxon>Bacteria</taxon>
        <taxon>Pseudomonadati</taxon>
        <taxon>Planctomycetota</taxon>
        <taxon>Planctomycetia</taxon>
        <taxon>Pirellulales</taxon>
        <taxon>Lacipirellulaceae</taxon>
        <taxon>Botrimarina</taxon>
    </lineage>
</organism>
<name>A0A5C6AD23_9BACT</name>
<feature type="signal peptide" evidence="1">
    <location>
        <begin position="1"/>
        <end position="29"/>
    </location>
</feature>